<keyword evidence="2" id="KW-1185">Reference proteome</keyword>
<dbReference type="Proteomes" id="UP000308230">
    <property type="component" value="Unassembled WGS sequence"/>
</dbReference>
<evidence type="ECO:0000313" key="1">
    <source>
        <dbReference type="EMBL" id="TLS37899.1"/>
    </source>
</evidence>
<proteinExistence type="predicted"/>
<protein>
    <submittedName>
        <fullName evidence="1">Uncharacterized protein</fullName>
    </submittedName>
</protein>
<organism evidence="1 2">
    <name type="scientific">Exobacillus caeni</name>
    <dbReference type="NCBI Taxonomy" id="2574798"/>
    <lineage>
        <taxon>Bacteria</taxon>
        <taxon>Bacillati</taxon>
        <taxon>Bacillota</taxon>
        <taxon>Bacilli</taxon>
        <taxon>Bacillales</taxon>
        <taxon>Guptibacillaceae</taxon>
        <taxon>Exobacillus</taxon>
    </lineage>
</organism>
<dbReference type="EMBL" id="SWLG01000005">
    <property type="protein sequence ID" value="TLS37899.1"/>
    <property type="molecule type" value="Genomic_DNA"/>
</dbReference>
<reference evidence="1 2" key="1">
    <citation type="submission" date="2019-04" db="EMBL/GenBank/DDBJ databases">
        <title>Bacillus caeni sp. nov., a bacterium isolated from mangrove sediment.</title>
        <authorList>
            <person name="Huang H."/>
            <person name="Mo K."/>
            <person name="Hu Y."/>
        </authorList>
    </citation>
    <scope>NUCLEOTIDE SEQUENCE [LARGE SCALE GENOMIC DNA]</scope>
    <source>
        <strain evidence="1 2">HB172195</strain>
    </source>
</reference>
<gene>
    <name evidence="1" type="ORF">FCL54_08760</name>
</gene>
<comment type="caution">
    <text evidence="1">The sequence shown here is derived from an EMBL/GenBank/DDBJ whole genome shotgun (WGS) entry which is preliminary data.</text>
</comment>
<accession>A0A5R9F5Y1</accession>
<sequence>METYLNGERLQSKNFPTDEGIEHEYNAVKIASEGEKVRFETIERIIARTLLNIGYEGVNPTTEQMKKARDLHDNIKERDFRAIKVIEQIEQLSSENTR</sequence>
<evidence type="ECO:0000313" key="2">
    <source>
        <dbReference type="Proteomes" id="UP000308230"/>
    </source>
</evidence>
<dbReference type="AlphaFoldDB" id="A0A5R9F5Y1"/>
<dbReference type="RefSeq" id="WP_138125424.1">
    <property type="nucleotide sequence ID" value="NZ_SWLG01000005.1"/>
</dbReference>
<name>A0A5R9F5Y1_9BACL</name>